<keyword evidence="8" id="KW-1185">Reference proteome</keyword>
<dbReference type="InterPro" id="IPR051784">
    <property type="entry name" value="Nod_factor_ABC_transporter"/>
</dbReference>
<feature type="transmembrane region" description="Helical" evidence="5">
    <location>
        <begin position="159"/>
        <end position="181"/>
    </location>
</feature>
<feature type="transmembrane region" description="Helical" evidence="5">
    <location>
        <begin position="94"/>
        <end position="120"/>
    </location>
</feature>
<reference evidence="7 8" key="1">
    <citation type="submission" date="2021-02" db="EMBL/GenBank/DDBJ databases">
        <title>Alicyclobacillus curvatus sp. nov. and Alicyclobacillus mengziensis sp. nov., two acidophilic bacteria isolated from acid mine drainage.</title>
        <authorList>
            <person name="Huang Y."/>
        </authorList>
    </citation>
    <scope>NUCLEOTIDE SEQUENCE [LARGE SCALE GENOMIC DNA]</scope>
    <source>
        <strain evidence="7 8">S30H14</strain>
    </source>
</reference>
<feature type="transmembrane region" description="Helical" evidence="5">
    <location>
        <begin position="219"/>
        <end position="237"/>
    </location>
</feature>
<evidence type="ECO:0000256" key="1">
    <source>
        <dbReference type="ARBA" id="ARBA00004141"/>
    </source>
</evidence>
<evidence type="ECO:0000256" key="4">
    <source>
        <dbReference type="ARBA" id="ARBA00023136"/>
    </source>
</evidence>
<keyword evidence="4 5" id="KW-0472">Membrane</keyword>
<keyword evidence="3 5" id="KW-1133">Transmembrane helix</keyword>
<keyword evidence="2 5" id="KW-0812">Transmembrane</keyword>
<accession>A0A9X7VXY6</accession>
<dbReference type="InterPro" id="IPR047817">
    <property type="entry name" value="ABC2_TM_bact-type"/>
</dbReference>
<dbReference type="InterPro" id="IPR013525">
    <property type="entry name" value="ABC2_TM"/>
</dbReference>
<dbReference type="AlphaFoldDB" id="A0A9X7VXY6"/>
<feature type="transmembrane region" description="Helical" evidence="5">
    <location>
        <begin position="49"/>
        <end position="73"/>
    </location>
</feature>
<evidence type="ECO:0000256" key="2">
    <source>
        <dbReference type="ARBA" id="ARBA00022692"/>
    </source>
</evidence>
<evidence type="ECO:0000313" key="8">
    <source>
        <dbReference type="Proteomes" id="UP000663505"/>
    </source>
</evidence>
<dbReference type="RefSeq" id="WP_206655206.1">
    <property type="nucleotide sequence ID" value="NZ_CP071182.1"/>
</dbReference>
<keyword evidence="5" id="KW-1003">Cell membrane</keyword>
<evidence type="ECO:0000256" key="5">
    <source>
        <dbReference type="RuleBase" id="RU361157"/>
    </source>
</evidence>
<dbReference type="GO" id="GO:0140359">
    <property type="term" value="F:ABC-type transporter activity"/>
    <property type="evidence" value="ECO:0007669"/>
    <property type="project" value="InterPro"/>
</dbReference>
<comment type="similarity">
    <text evidence="5">Belongs to the ABC-2 integral membrane protein family.</text>
</comment>
<feature type="transmembrane region" description="Helical" evidence="5">
    <location>
        <begin position="187"/>
        <end position="207"/>
    </location>
</feature>
<name>A0A9X7VXY6_9BACL</name>
<proteinExistence type="inferred from homology"/>
<gene>
    <name evidence="7" type="ORF">JZ786_14945</name>
</gene>
<dbReference type="Pfam" id="PF01061">
    <property type="entry name" value="ABC2_membrane"/>
    <property type="match status" value="1"/>
</dbReference>
<protein>
    <recommendedName>
        <fullName evidence="5">Transport permease protein</fullName>
    </recommendedName>
</protein>
<dbReference type="InterPro" id="IPR000412">
    <property type="entry name" value="ABC_2_transport"/>
</dbReference>
<feature type="domain" description="ABC transmembrane type-2" evidence="6">
    <location>
        <begin position="16"/>
        <end position="242"/>
    </location>
</feature>
<dbReference type="GO" id="GO:0043190">
    <property type="term" value="C:ATP-binding cassette (ABC) transporter complex"/>
    <property type="evidence" value="ECO:0007669"/>
    <property type="project" value="InterPro"/>
</dbReference>
<evidence type="ECO:0000313" key="7">
    <source>
        <dbReference type="EMBL" id="QSO45833.1"/>
    </source>
</evidence>
<dbReference type="PROSITE" id="PS51012">
    <property type="entry name" value="ABC_TM2"/>
    <property type="match status" value="1"/>
</dbReference>
<dbReference type="PANTHER" id="PTHR43229:SF2">
    <property type="entry name" value="NODULATION PROTEIN J"/>
    <property type="match status" value="1"/>
</dbReference>
<evidence type="ECO:0000256" key="3">
    <source>
        <dbReference type="ARBA" id="ARBA00022989"/>
    </source>
</evidence>
<dbReference type="EMBL" id="CP071182">
    <property type="protein sequence ID" value="QSO45833.1"/>
    <property type="molecule type" value="Genomic_DNA"/>
</dbReference>
<dbReference type="Proteomes" id="UP000663505">
    <property type="component" value="Chromosome"/>
</dbReference>
<keyword evidence="5" id="KW-0813">Transport</keyword>
<dbReference type="PRINTS" id="PR00164">
    <property type="entry name" value="ABC2TRNSPORT"/>
</dbReference>
<organism evidence="7 8">
    <name type="scientific">Alicyclobacillus mengziensis</name>
    <dbReference type="NCBI Taxonomy" id="2931921"/>
    <lineage>
        <taxon>Bacteria</taxon>
        <taxon>Bacillati</taxon>
        <taxon>Bacillota</taxon>
        <taxon>Bacilli</taxon>
        <taxon>Bacillales</taxon>
        <taxon>Alicyclobacillaceae</taxon>
        <taxon>Alicyclobacillus</taxon>
    </lineage>
</organism>
<dbReference type="KEGG" id="afx:JZ786_14945"/>
<evidence type="ECO:0000259" key="6">
    <source>
        <dbReference type="PROSITE" id="PS51012"/>
    </source>
</evidence>
<feature type="transmembrane region" description="Helical" evidence="5">
    <location>
        <begin position="132"/>
        <end position="152"/>
    </location>
</feature>
<dbReference type="PANTHER" id="PTHR43229">
    <property type="entry name" value="NODULATION PROTEIN J"/>
    <property type="match status" value="1"/>
</dbReference>
<comment type="subcellular location">
    <subcellularLocation>
        <location evidence="5">Cell membrane</location>
        <topology evidence="5">Multi-pass membrane protein</topology>
    </subcellularLocation>
    <subcellularLocation>
        <location evidence="1">Membrane</location>
        <topology evidence="1">Multi-pass membrane protein</topology>
    </subcellularLocation>
</comment>
<feature type="transmembrane region" description="Helical" evidence="5">
    <location>
        <begin position="21"/>
        <end position="43"/>
    </location>
</feature>
<sequence>MNAFLAYLSLQLKLDVRDRGTLLNFYLVPLLFFFVVGAVFASVNPLTKTTLAASMSVFAVTMGAVMGFPPPLVKLRETGTMRAFAVNGIPGPAVLAVHALSAFVHLLVVATVIGVAAPLVYHASVPNNPSRYAVVLVVLLFASISIGLAIGVTARSQTFTAMFSMLVFLPSLLLSGVMFPTSMLPKILQWVGYIFPATYVLQSFYGWAYHAPTHMNPGVSLLAATIIGMALLTYALWKYGRNNKMELR</sequence>